<keyword evidence="3" id="KW-1185">Reference proteome</keyword>
<keyword evidence="1" id="KW-0812">Transmembrane</keyword>
<proteinExistence type="predicted"/>
<accession>A0AAD9JWI2</accession>
<comment type="caution">
    <text evidence="2">The sequence shown here is derived from an EMBL/GenBank/DDBJ whole genome shotgun (WGS) entry which is preliminary data.</text>
</comment>
<feature type="transmembrane region" description="Helical" evidence="1">
    <location>
        <begin position="149"/>
        <end position="174"/>
    </location>
</feature>
<organism evidence="2 3">
    <name type="scientific">Paralvinella palmiformis</name>
    <dbReference type="NCBI Taxonomy" id="53620"/>
    <lineage>
        <taxon>Eukaryota</taxon>
        <taxon>Metazoa</taxon>
        <taxon>Spiralia</taxon>
        <taxon>Lophotrochozoa</taxon>
        <taxon>Annelida</taxon>
        <taxon>Polychaeta</taxon>
        <taxon>Sedentaria</taxon>
        <taxon>Canalipalpata</taxon>
        <taxon>Terebellida</taxon>
        <taxon>Terebelliformia</taxon>
        <taxon>Alvinellidae</taxon>
        <taxon>Paralvinella</taxon>
    </lineage>
</organism>
<dbReference type="Proteomes" id="UP001208570">
    <property type="component" value="Unassembled WGS sequence"/>
</dbReference>
<evidence type="ECO:0008006" key="4">
    <source>
        <dbReference type="Google" id="ProtNLM"/>
    </source>
</evidence>
<name>A0AAD9JWI2_9ANNE</name>
<feature type="transmembrane region" description="Helical" evidence="1">
    <location>
        <begin position="186"/>
        <end position="207"/>
    </location>
</feature>
<gene>
    <name evidence="2" type="ORF">LSH36_139g00004</name>
</gene>
<reference evidence="2" key="1">
    <citation type="journal article" date="2023" name="Mol. Biol. Evol.">
        <title>Third-Generation Sequencing Reveals the Adaptive Role of the Epigenome in Three Deep-Sea Polychaetes.</title>
        <authorList>
            <person name="Perez M."/>
            <person name="Aroh O."/>
            <person name="Sun Y."/>
            <person name="Lan Y."/>
            <person name="Juniper S.K."/>
            <person name="Young C.R."/>
            <person name="Angers B."/>
            <person name="Qian P.Y."/>
        </authorList>
    </citation>
    <scope>NUCLEOTIDE SEQUENCE</scope>
    <source>
        <strain evidence="2">P08H-3</strain>
    </source>
</reference>
<protein>
    <recommendedName>
        <fullName evidence="4">Reverse transcriptase domain-containing protein</fullName>
    </recommendedName>
</protein>
<dbReference type="EMBL" id="JAODUP010000139">
    <property type="protein sequence ID" value="KAK2160131.1"/>
    <property type="molecule type" value="Genomic_DNA"/>
</dbReference>
<keyword evidence="1" id="KW-1133">Transmembrane helix</keyword>
<keyword evidence="1" id="KW-0472">Membrane</keyword>
<dbReference type="AlphaFoldDB" id="A0AAD9JWI2"/>
<evidence type="ECO:0000313" key="2">
    <source>
        <dbReference type="EMBL" id="KAK2160131.1"/>
    </source>
</evidence>
<sequence>MIPSARFNLRYTPTLVAVQTNRGSEEHILTIRLLIGIARKTKQELYIAIIDYQKAYDKVNRRKLIEKVDRKGCGTMFLMAMQRSMLSIGTIGNKQFQTPSGVKQGAVSRRHGRDGLYSTALQSSRMIYNPYQYPRSPPQRKLVRTHPCVVGLLVLAFIFILILLIWLAISWVMIQQLQSGLGEVAAAAAAAAATGSAAAANLAAAAANPAA</sequence>
<evidence type="ECO:0000313" key="3">
    <source>
        <dbReference type="Proteomes" id="UP001208570"/>
    </source>
</evidence>
<evidence type="ECO:0000256" key="1">
    <source>
        <dbReference type="SAM" id="Phobius"/>
    </source>
</evidence>